<protein>
    <submittedName>
        <fullName evidence="2">Uncharacterized protein</fullName>
    </submittedName>
</protein>
<comment type="caution">
    <text evidence="2">The sequence shown here is derived from an EMBL/GenBank/DDBJ whole genome shotgun (WGS) entry which is preliminary data.</text>
</comment>
<reference evidence="2 3" key="1">
    <citation type="submission" date="2015-07" db="EMBL/GenBank/DDBJ databases">
        <title>A draft genome sequence of Mycobacterium wolinskyi.</title>
        <authorList>
            <person name="de Man T.J."/>
            <person name="Perry K.A."/>
            <person name="Coulliette A.D."/>
            <person name="Jensen B."/>
            <person name="Toney N.C."/>
            <person name="Limbago B.M."/>
            <person name="Noble-Wang J."/>
        </authorList>
    </citation>
    <scope>NUCLEOTIDE SEQUENCE [LARGE SCALE GENOMIC DNA]</scope>
    <source>
        <strain evidence="2 3">CDC_01</strain>
    </source>
</reference>
<organism evidence="2 3">
    <name type="scientific">Mycolicibacterium wolinskyi</name>
    <dbReference type="NCBI Taxonomy" id="59750"/>
    <lineage>
        <taxon>Bacteria</taxon>
        <taxon>Bacillati</taxon>
        <taxon>Actinomycetota</taxon>
        <taxon>Actinomycetes</taxon>
        <taxon>Mycobacteriales</taxon>
        <taxon>Mycobacteriaceae</taxon>
        <taxon>Mycolicibacterium</taxon>
    </lineage>
</organism>
<evidence type="ECO:0000313" key="2">
    <source>
        <dbReference type="EMBL" id="KWX25625.1"/>
    </source>
</evidence>
<keyword evidence="3" id="KW-1185">Reference proteome</keyword>
<feature type="region of interest" description="Disordered" evidence="1">
    <location>
        <begin position="1"/>
        <end position="26"/>
    </location>
</feature>
<evidence type="ECO:0000256" key="1">
    <source>
        <dbReference type="SAM" id="MobiDB-lite"/>
    </source>
</evidence>
<dbReference type="AlphaFoldDB" id="A0A132PTJ1"/>
<gene>
    <name evidence="2" type="ORF">AFM11_05190</name>
</gene>
<evidence type="ECO:0000313" key="3">
    <source>
        <dbReference type="Proteomes" id="UP000070612"/>
    </source>
</evidence>
<dbReference type="EMBL" id="LGTW01000002">
    <property type="protein sequence ID" value="KWX25625.1"/>
    <property type="molecule type" value="Genomic_DNA"/>
</dbReference>
<dbReference type="PATRIC" id="fig|59750.3.peg.2920"/>
<proteinExistence type="predicted"/>
<name>A0A132PTJ1_9MYCO</name>
<sequence length="93" mass="10676">MAGGEGKRRATLPPDDPRHGTTNGYGNLYCRCDRCREANRLSHSAYMKRLRDDGRIVGKHGTDLAYDSGCRCDTCREAHNTKSREYKRRRRNS</sequence>
<dbReference type="Proteomes" id="UP000070612">
    <property type="component" value="Unassembled WGS sequence"/>
</dbReference>
<accession>A0A132PTJ1</accession>